<evidence type="ECO:0000313" key="2">
    <source>
        <dbReference type="Proteomes" id="UP000269001"/>
    </source>
</evidence>
<dbReference type="RefSeq" id="WP_120369166.1">
    <property type="nucleotide sequence ID" value="NZ_RAXU01000003.1"/>
</dbReference>
<sequence length="106" mass="12588">MSKALYWAYVGFTDLAYGKTRPILYIRQTDSDYIVFRLSSQYQNKSDFIKSKYVEIKDWQLVGLTKPSWIDTVQTYQLPIHKTKLTYIGQLSAQDYQRLIQHLIEN</sequence>
<evidence type="ECO:0008006" key="3">
    <source>
        <dbReference type="Google" id="ProtNLM"/>
    </source>
</evidence>
<dbReference type="SUPFAM" id="SSF50118">
    <property type="entry name" value="Cell growth inhibitor/plasmid maintenance toxic component"/>
    <property type="match status" value="1"/>
</dbReference>
<keyword evidence="2" id="KW-1185">Reference proteome</keyword>
<comment type="caution">
    <text evidence="1">The sequence shown here is derived from an EMBL/GenBank/DDBJ whole genome shotgun (WGS) entry which is preliminary data.</text>
</comment>
<reference evidence="1 2" key="1">
    <citation type="submission" date="2018-09" db="EMBL/GenBank/DDBJ databases">
        <title>The draft genome of Acinetobacter spp. strains.</title>
        <authorList>
            <person name="Qin J."/>
            <person name="Feng Y."/>
            <person name="Zong Z."/>
        </authorList>
    </citation>
    <scope>NUCLEOTIDE SEQUENCE [LARGE SCALE GENOMIC DNA]</scope>
    <source>
        <strain evidence="1 2">WCHAc060096</strain>
    </source>
</reference>
<proteinExistence type="predicted"/>
<name>A0A3A8F3V4_9GAMM</name>
<dbReference type="AlphaFoldDB" id="A0A3A8F3V4"/>
<dbReference type="Proteomes" id="UP000269001">
    <property type="component" value="Unassembled WGS sequence"/>
</dbReference>
<organism evidence="1 2">
    <name type="scientific">Acinetobacter guerrae</name>
    <dbReference type="NCBI Taxonomy" id="1843371"/>
    <lineage>
        <taxon>Bacteria</taxon>
        <taxon>Pseudomonadati</taxon>
        <taxon>Pseudomonadota</taxon>
        <taxon>Gammaproteobacteria</taxon>
        <taxon>Moraxellales</taxon>
        <taxon>Moraxellaceae</taxon>
        <taxon>Acinetobacter</taxon>
    </lineage>
</organism>
<gene>
    <name evidence="1" type="ORF">D7V21_03580</name>
</gene>
<dbReference type="EMBL" id="RAXU01000003">
    <property type="protein sequence ID" value="RKG35393.1"/>
    <property type="molecule type" value="Genomic_DNA"/>
</dbReference>
<evidence type="ECO:0000313" key="1">
    <source>
        <dbReference type="EMBL" id="RKG35393.1"/>
    </source>
</evidence>
<protein>
    <recommendedName>
        <fullName evidence="3">Type II toxin-antitoxin system PemK/MazF family toxin</fullName>
    </recommendedName>
</protein>
<accession>A0A3A8F3V4</accession>